<keyword evidence="6 8" id="KW-0326">Glycosidase</keyword>
<evidence type="ECO:0000256" key="10">
    <source>
        <dbReference type="RuleBase" id="RU361166"/>
    </source>
</evidence>
<keyword evidence="11" id="KW-0812">Transmembrane</keyword>
<feature type="active site" evidence="9">
    <location>
        <position position="563"/>
    </location>
</feature>
<dbReference type="FunFam" id="1.50.10.10:FF:000020">
    <property type="entry name" value="Endoglucanase"/>
    <property type="match status" value="1"/>
</dbReference>
<evidence type="ECO:0000256" key="8">
    <source>
        <dbReference type="PROSITE-ProRule" id="PRU10059"/>
    </source>
</evidence>
<dbReference type="EMBL" id="JX986691">
    <property type="protein sequence ID" value="AFZ78628.1"/>
    <property type="molecule type" value="Genomic_DNA"/>
</dbReference>
<evidence type="ECO:0000256" key="6">
    <source>
        <dbReference type="ARBA" id="ARBA00023295"/>
    </source>
</evidence>
<dbReference type="InterPro" id="IPR033126">
    <property type="entry name" value="Glyco_hydro_9_Asp/Glu_AS"/>
</dbReference>
<keyword evidence="3 8" id="KW-0378">Hydrolase</keyword>
<dbReference type="InterPro" id="IPR001701">
    <property type="entry name" value="Glyco_hydro_9"/>
</dbReference>
<proteinExistence type="inferred from homology"/>
<evidence type="ECO:0000313" key="13">
    <source>
        <dbReference type="EMBL" id="AFZ78628.1"/>
    </source>
</evidence>
<dbReference type="InterPro" id="IPR012341">
    <property type="entry name" value="6hp_glycosidase-like_sf"/>
</dbReference>
<evidence type="ECO:0000256" key="11">
    <source>
        <dbReference type="SAM" id="Phobius"/>
    </source>
</evidence>
<dbReference type="EC" id="3.2.1.4" evidence="10"/>
<evidence type="ECO:0000256" key="2">
    <source>
        <dbReference type="ARBA" id="ARBA00007072"/>
    </source>
</evidence>
<dbReference type="GO" id="GO:0008810">
    <property type="term" value="F:cellulase activity"/>
    <property type="evidence" value="ECO:0007669"/>
    <property type="project" value="UniProtKB-EC"/>
</dbReference>
<reference evidence="13" key="1">
    <citation type="journal article" date="2013" name="DNA Res.">
        <title>Development and application of microsatellites in candidate genes related to wood properties in the Chinese white poplar (Populus tomentosa Carr.).</title>
        <authorList>
            <person name="Du Q."/>
            <person name="Gong C."/>
            <person name="Pan W."/>
            <person name="Zhang D."/>
        </authorList>
    </citation>
    <scope>NUCLEOTIDE SEQUENCE</scope>
</reference>
<feature type="transmembrane region" description="Helical" evidence="11">
    <location>
        <begin position="78"/>
        <end position="97"/>
    </location>
</feature>
<dbReference type="PROSITE" id="PS00698">
    <property type="entry name" value="GH9_3"/>
    <property type="match status" value="1"/>
</dbReference>
<feature type="active site" evidence="8">
    <location>
        <position position="515"/>
    </location>
</feature>
<feature type="active site" evidence="9">
    <location>
        <position position="572"/>
    </location>
</feature>
<dbReference type="GO" id="GO:0030245">
    <property type="term" value="P:cellulose catabolic process"/>
    <property type="evidence" value="ECO:0007669"/>
    <property type="project" value="UniProtKB-KW"/>
</dbReference>
<comment type="catalytic activity">
    <reaction evidence="1 10">
        <text>Endohydrolysis of (1-&gt;4)-beta-D-glucosidic linkages in cellulose, lichenin and cereal beta-D-glucans.</text>
        <dbReference type="EC" id="3.2.1.4"/>
    </reaction>
</comment>
<name>L0ASM9_POPTO</name>
<accession>L0ASM9</accession>
<evidence type="ECO:0000256" key="9">
    <source>
        <dbReference type="PROSITE-ProRule" id="PRU10060"/>
    </source>
</evidence>
<protein>
    <recommendedName>
        <fullName evidence="10">Endoglucanase</fullName>
        <ecNumber evidence="10">3.2.1.4</ecNumber>
    </recommendedName>
</protein>
<keyword evidence="4 10" id="KW-0136">Cellulose degradation</keyword>
<evidence type="ECO:0000256" key="7">
    <source>
        <dbReference type="ARBA" id="ARBA00023326"/>
    </source>
</evidence>
<comment type="similarity">
    <text evidence="2 8 10">Belongs to the glycosyl hydrolase 9 (cellulase E) family.</text>
</comment>
<dbReference type="PROSITE" id="PS00592">
    <property type="entry name" value="GH9_2"/>
    <property type="match status" value="1"/>
</dbReference>
<dbReference type="PANTHER" id="PTHR22298">
    <property type="entry name" value="ENDO-1,4-BETA-GLUCANASE"/>
    <property type="match status" value="1"/>
</dbReference>
<feature type="domain" description="Glycoside hydrolase family 9" evidence="12">
    <location>
        <begin position="113"/>
        <end position="585"/>
    </location>
</feature>
<dbReference type="AlphaFoldDB" id="L0ASM9"/>
<dbReference type="Pfam" id="PF00759">
    <property type="entry name" value="Glyco_hydro_9"/>
    <property type="match status" value="1"/>
</dbReference>
<dbReference type="InterPro" id="IPR018221">
    <property type="entry name" value="Glyco_hydro_9_His_AS"/>
</dbReference>
<keyword evidence="11" id="KW-0472">Membrane</keyword>
<evidence type="ECO:0000256" key="4">
    <source>
        <dbReference type="ARBA" id="ARBA00023001"/>
    </source>
</evidence>
<dbReference type="SUPFAM" id="SSF48208">
    <property type="entry name" value="Six-hairpin glycosidases"/>
    <property type="match status" value="1"/>
</dbReference>
<keyword evidence="11" id="KW-1133">Transmembrane helix</keyword>
<evidence type="ECO:0000259" key="12">
    <source>
        <dbReference type="Pfam" id="PF00759"/>
    </source>
</evidence>
<evidence type="ECO:0000256" key="3">
    <source>
        <dbReference type="ARBA" id="ARBA00022801"/>
    </source>
</evidence>
<evidence type="ECO:0000256" key="5">
    <source>
        <dbReference type="ARBA" id="ARBA00023277"/>
    </source>
</evidence>
<sequence>MHSANHWGGSFEIYNGAAESTTDDEKSRNMEWDKAALQPQRHHLDETQQSWLLYRQETKKKKYVDFGCIACSHRALKWTLYAFVFAVLVILLPTVLAKTLPKHRSKPSPPDNYTLALHKALLFFNAQKSGKLPKNNGIPWREDSGLQDGNGSDFSKLGLVGGYYDAGDNTKFHFPMAFAMTMLSWSVIEYSQKYEAIDEYKHARDLIKWGTDYLLLTFNSSASKIDKIYCQVGGSQNGSRQPDDHYCWQRPEDMDYPRPSRVVNAGSDLAGEMAAALAAASIVFRDDEVYSEKLVRGAETVYAFARDLGKRQPYSRGKPYIEPFYNSTGYYDEFIWGATWLYYATGNINYIRWATEPGFSKHSKALYRISELSVLSWDNKLPAAMLLLTRCRIFLNPGYPYEEMLHMYHNKTELNMCSYLQQFNVFNWTKGGMIQLSSGRPQPLQYVANTAFLASLFVDYLNATRVPGFQCGSKFIPLDVLRSFATSQINYILGDNPMKMSYVVGYGTKFPRHIHHRGASIPNDKRRYSCTGGWKWRDRPKPNPNNITGAMVGGPDRFDRFRDVRKNYNFTEPTLAGNAGLVAALVSLTSSGGIGINKNSIFSAVPPLYPPSPPPPPASLELLNFLSPTARALFIVLLFLKFRFRALVYTSLYTRYVHYCATSGSSCYTVHSSKQTVALLSYQCKCLWEID</sequence>
<keyword evidence="7 8" id="KW-0624">Polysaccharide degradation</keyword>
<dbReference type="Gene3D" id="1.50.10.10">
    <property type="match status" value="1"/>
</dbReference>
<dbReference type="InterPro" id="IPR008928">
    <property type="entry name" value="6-hairpin_glycosidase_sf"/>
</dbReference>
<keyword evidence="5 8" id="KW-0119">Carbohydrate metabolism</keyword>
<evidence type="ECO:0000256" key="1">
    <source>
        <dbReference type="ARBA" id="ARBA00000966"/>
    </source>
</evidence>
<organism evidence="13">
    <name type="scientific">Populus tomentosa</name>
    <name type="common">Chinese white poplar</name>
    <dbReference type="NCBI Taxonomy" id="118781"/>
    <lineage>
        <taxon>Eukaryota</taxon>
        <taxon>Viridiplantae</taxon>
        <taxon>Streptophyta</taxon>
        <taxon>Embryophyta</taxon>
        <taxon>Tracheophyta</taxon>
        <taxon>Spermatophyta</taxon>
        <taxon>Magnoliopsida</taxon>
        <taxon>eudicotyledons</taxon>
        <taxon>Gunneridae</taxon>
        <taxon>Pentapetalae</taxon>
        <taxon>rosids</taxon>
        <taxon>fabids</taxon>
        <taxon>Malpighiales</taxon>
        <taxon>Salicaceae</taxon>
        <taxon>Saliceae</taxon>
        <taxon>Populus</taxon>
    </lineage>
</organism>